<evidence type="ECO:0000313" key="1">
    <source>
        <dbReference type="EMBL" id="QEK50336.1"/>
    </source>
</evidence>
<dbReference type="KEGG" id="pej:FYC62_00625"/>
<dbReference type="AlphaFoldDB" id="A0A5C0VD70"/>
<dbReference type="PANTHER" id="PTHR43861:SF6">
    <property type="entry name" value="METHYLTRANSFERASE TYPE 11"/>
    <property type="match status" value="1"/>
</dbReference>
<protein>
    <submittedName>
        <fullName evidence="1">Class I SAM-dependent methyltransferase</fullName>
    </submittedName>
</protein>
<dbReference type="SUPFAM" id="SSF53335">
    <property type="entry name" value="S-adenosyl-L-methionine-dependent methyltransferases"/>
    <property type="match status" value="1"/>
</dbReference>
<dbReference type="RefSeq" id="WP_149073542.1">
    <property type="nucleotide sequence ID" value="NZ_CP043329.1"/>
</dbReference>
<keyword evidence="1" id="KW-0808">Transferase</keyword>
<dbReference type="Pfam" id="PF13489">
    <property type="entry name" value="Methyltransf_23"/>
    <property type="match status" value="1"/>
</dbReference>
<dbReference type="GO" id="GO:0008168">
    <property type="term" value="F:methyltransferase activity"/>
    <property type="evidence" value="ECO:0007669"/>
    <property type="project" value="UniProtKB-KW"/>
</dbReference>
<keyword evidence="2" id="KW-1185">Reference proteome</keyword>
<sequence>MIKSPIDNISNTELVEEFDSTKIIDLYLKDYGIDVSEYFQKGKFQLRRCIKTKYRFFYPETLEGKEKLYIDLHKNRSTYYRFPKWEHQTSLDIIKNLEISELLEIGCATGDFIYYLKNNTKIQCSGIELNKNAADFCKIRGLNVYDEIIEEHKNRGLKYNLVCSFQVLEHIYDVNSFFINSLNLLDKNGYIIFGVPNSNPYLYYSDKFHTLNLPPHHIGLWDKKTIINVASHFNLEVIRIQIENPTIDEINKILTFWANETQLKFRSKYLIYKFIIKIADIFNIKSIKTKVIPQLIKGRNIVAVLKKRD</sequence>
<evidence type="ECO:0000313" key="2">
    <source>
        <dbReference type="Proteomes" id="UP000323653"/>
    </source>
</evidence>
<dbReference type="PANTHER" id="PTHR43861">
    <property type="entry name" value="TRANS-ACONITATE 2-METHYLTRANSFERASE-RELATED"/>
    <property type="match status" value="1"/>
</dbReference>
<name>A0A5C0VD70_9SPHI</name>
<reference evidence="1 2" key="1">
    <citation type="submission" date="2019-08" db="EMBL/GenBank/DDBJ databases">
        <title>Pedobacter sp. nov., isolated from Han river, South Korea.</title>
        <authorList>
            <person name="Lee D.-H."/>
            <person name="Kim Y.-S."/>
            <person name="Hwang E.-M."/>
            <person name="Le Tran T.C."/>
            <person name="Cha C.-J."/>
        </authorList>
    </citation>
    <scope>NUCLEOTIDE SEQUENCE [LARGE SCALE GENOMIC DNA]</scope>
    <source>
        <strain evidence="1 2">CJ43</strain>
    </source>
</reference>
<proteinExistence type="predicted"/>
<keyword evidence="1" id="KW-0489">Methyltransferase</keyword>
<accession>A0A5C0VD70</accession>
<dbReference type="GO" id="GO:0032259">
    <property type="term" value="P:methylation"/>
    <property type="evidence" value="ECO:0007669"/>
    <property type="project" value="UniProtKB-KW"/>
</dbReference>
<dbReference type="CDD" id="cd02440">
    <property type="entry name" value="AdoMet_MTases"/>
    <property type="match status" value="1"/>
</dbReference>
<dbReference type="EMBL" id="CP043329">
    <property type="protein sequence ID" value="QEK50336.1"/>
    <property type="molecule type" value="Genomic_DNA"/>
</dbReference>
<gene>
    <name evidence="1" type="ORF">FYC62_00625</name>
</gene>
<dbReference type="InterPro" id="IPR029063">
    <property type="entry name" value="SAM-dependent_MTases_sf"/>
</dbReference>
<organism evidence="1 2">
    <name type="scientific">Pedobacter aquae</name>
    <dbReference type="NCBI Taxonomy" id="2605747"/>
    <lineage>
        <taxon>Bacteria</taxon>
        <taxon>Pseudomonadati</taxon>
        <taxon>Bacteroidota</taxon>
        <taxon>Sphingobacteriia</taxon>
        <taxon>Sphingobacteriales</taxon>
        <taxon>Sphingobacteriaceae</taxon>
        <taxon>Pedobacter</taxon>
    </lineage>
</organism>
<dbReference type="Proteomes" id="UP000323653">
    <property type="component" value="Chromosome"/>
</dbReference>
<dbReference type="Gene3D" id="3.40.50.150">
    <property type="entry name" value="Vaccinia Virus protein VP39"/>
    <property type="match status" value="1"/>
</dbReference>